<reference evidence="1 2" key="1">
    <citation type="submission" date="2020-05" db="EMBL/GenBank/DDBJ databases">
        <title>Identification and distribution of gene clusters putatively required for synthesis of sphingolipid metabolism inhibitors in phylogenetically diverse species of the filamentous fungus Fusarium.</title>
        <authorList>
            <person name="Kim H.-S."/>
            <person name="Busman M."/>
            <person name="Brown D.W."/>
            <person name="Divon H."/>
            <person name="Uhlig S."/>
            <person name="Proctor R.H."/>
        </authorList>
    </citation>
    <scope>NUCLEOTIDE SEQUENCE [LARGE SCALE GENOMIC DNA]</scope>
    <source>
        <strain evidence="1 2">NRRL 36939</strain>
    </source>
</reference>
<dbReference type="AlphaFoldDB" id="A0A8H5P763"/>
<dbReference type="OrthoDB" id="5389929at2759"/>
<sequence length="131" mass="14669">MQDKAQLAELLATLNRYQTLLPIEGSQKQTLLQDAAMRATRMISGDRNIWILVDRIDKCCDELPHDQPGGRRSRKASRALLRALSGLVQQDGPTVKVLAVVNRADWRVDEEADDSEVDGKIIVKRFVQDSG</sequence>
<accession>A0A8H5P763</accession>
<evidence type="ECO:0000313" key="1">
    <source>
        <dbReference type="EMBL" id="KAF5591276.1"/>
    </source>
</evidence>
<dbReference type="Proteomes" id="UP000546213">
    <property type="component" value="Unassembled WGS sequence"/>
</dbReference>
<gene>
    <name evidence="1" type="ORF">FPCIR_6158</name>
</gene>
<evidence type="ECO:0000313" key="2">
    <source>
        <dbReference type="Proteomes" id="UP000546213"/>
    </source>
</evidence>
<keyword evidence="2" id="KW-1185">Reference proteome</keyword>
<organism evidence="1 2">
    <name type="scientific">Fusarium pseudocircinatum</name>
    <dbReference type="NCBI Taxonomy" id="56676"/>
    <lineage>
        <taxon>Eukaryota</taxon>
        <taxon>Fungi</taxon>
        <taxon>Dikarya</taxon>
        <taxon>Ascomycota</taxon>
        <taxon>Pezizomycotina</taxon>
        <taxon>Sordariomycetes</taxon>
        <taxon>Hypocreomycetidae</taxon>
        <taxon>Hypocreales</taxon>
        <taxon>Nectriaceae</taxon>
        <taxon>Fusarium</taxon>
        <taxon>Fusarium fujikuroi species complex</taxon>
    </lineage>
</organism>
<protein>
    <submittedName>
        <fullName evidence="1">Uncharacterized protein</fullName>
    </submittedName>
</protein>
<dbReference type="EMBL" id="JAAOAS010000131">
    <property type="protein sequence ID" value="KAF5591276.1"/>
    <property type="molecule type" value="Genomic_DNA"/>
</dbReference>
<name>A0A8H5P763_9HYPO</name>
<comment type="caution">
    <text evidence="1">The sequence shown here is derived from an EMBL/GenBank/DDBJ whole genome shotgun (WGS) entry which is preliminary data.</text>
</comment>
<proteinExistence type="predicted"/>